<evidence type="ECO:0000256" key="2">
    <source>
        <dbReference type="PROSITE-ProRule" id="PRU00502"/>
    </source>
</evidence>
<dbReference type="PROSITE" id="PS50271">
    <property type="entry name" value="ZF_UBP"/>
    <property type="match status" value="1"/>
</dbReference>
<dbReference type="SMART" id="SM00290">
    <property type="entry name" value="ZnF_UBP"/>
    <property type="match status" value="1"/>
</dbReference>
<dbReference type="GO" id="GO:0008270">
    <property type="term" value="F:zinc ion binding"/>
    <property type="evidence" value="ECO:0007669"/>
    <property type="project" value="UniProtKB-KW"/>
</dbReference>
<protein>
    <recommendedName>
        <fullName evidence="4">UBP-type domain-containing protein</fullName>
    </recommendedName>
</protein>
<feature type="region of interest" description="Disordered" evidence="3">
    <location>
        <begin position="192"/>
        <end position="220"/>
    </location>
</feature>
<dbReference type="AlphaFoldDB" id="A0A452V2Z7"/>
<dbReference type="InterPro" id="IPR013083">
    <property type="entry name" value="Znf_RING/FYVE/PHD"/>
</dbReference>
<keyword evidence="2" id="KW-0479">Metal-binding</keyword>
<dbReference type="GeneTree" id="ENSGT00940000158829"/>
<evidence type="ECO:0000256" key="1">
    <source>
        <dbReference type="ARBA" id="ARBA00022786"/>
    </source>
</evidence>
<organism evidence="5">
    <name type="scientific">Ursus maritimus</name>
    <name type="common">Polar bear</name>
    <name type="synonym">Thalarctos maritimus</name>
    <dbReference type="NCBI Taxonomy" id="29073"/>
    <lineage>
        <taxon>Eukaryota</taxon>
        <taxon>Metazoa</taxon>
        <taxon>Chordata</taxon>
        <taxon>Craniata</taxon>
        <taxon>Vertebrata</taxon>
        <taxon>Euteleostomi</taxon>
        <taxon>Mammalia</taxon>
        <taxon>Eutheria</taxon>
        <taxon>Laurasiatheria</taxon>
        <taxon>Carnivora</taxon>
        <taxon>Caniformia</taxon>
        <taxon>Ursidae</taxon>
        <taxon>Ursus</taxon>
    </lineage>
</organism>
<sequence>MGDTRDLCPHLDSIGEVTKEDLLFKSKGVCQSCGVSGPNLWACLQVSCPYVGCGESFADHSTIHAQAKQHNLTVNLDTFRVWCYACEKEVFLEQRLAAHPAGPSPRFSEQVRGCSGVSAGGGDMCRGQGPVTQASVGPRWHLFPCQQMLAEPQLWAKAHVGGRGHTGLHGKGLPLGVCRPWGGCVQGLVGAQPGPVESPRHPSSKTYPMGIPSSPETPLT</sequence>
<keyword evidence="1" id="KW-0833">Ubl conjugation pathway</keyword>
<evidence type="ECO:0000256" key="3">
    <source>
        <dbReference type="SAM" id="MobiDB-lite"/>
    </source>
</evidence>
<dbReference type="Ensembl" id="ENSUMAT00000032915.1">
    <property type="protein sequence ID" value="ENSUMAP00000027819.1"/>
    <property type="gene ID" value="ENSUMAG00000020209.1"/>
</dbReference>
<dbReference type="FunFam" id="3.30.40.10:FF:000065">
    <property type="entry name" value="Ubiquitinyl hydrolase 1"/>
    <property type="match status" value="1"/>
</dbReference>
<evidence type="ECO:0000259" key="4">
    <source>
        <dbReference type="PROSITE" id="PS50271"/>
    </source>
</evidence>
<keyword evidence="2" id="KW-0863">Zinc-finger</keyword>
<reference evidence="5" key="1">
    <citation type="submission" date="2019-03" db="UniProtKB">
        <authorList>
            <consortium name="Ensembl"/>
        </authorList>
    </citation>
    <scope>IDENTIFICATION</scope>
</reference>
<accession>A0A452V2Z7</accession>
<keyword evidence="2" id="KW-0862">Zinc</keyword>
<dbReference type="InterPro" id="IPR001607">
    <property type="entry name" value="Znf_UBP"/>
</dbReference>
<proteinExistence type="predicted"/>
<evidence type="ECO:0000313" key="5">
    <source>
        <dbReference type="Ensembl" id="ENSUMAP00000027819"/>
    </source>
</evidence>
<dbReference type="Gene3D" id="3.30.40.10">
    <property type="entry name" value="Zinc/RING finger domain, C3HC4 (zinc finger)"/>
    <property type="match status" value="1"/>
</dbReference>
<feature type="domain" description="UBP-type" evidence="4">
    <location>
        <begin position="6"/>
        <end position="111"/>
    </location>
</feature>
<name>A0A452V2Z7_URSMA</name>
<dbReference type="SUPFAM" id="SSF57850">
    <property type="entry name" value="RING/U-box"/>
    <property type="match status" value="1"/>
</dbReference>
<dbReference type="Pfam" id="PF02148">
    <property type="entry name" value="zf-UBP"/>
    <property type="match status" value="1"/>
</dbReference>